<evidence type="ECO:0000313" key="3">
    <source>
        <dbReference type="EMBL" id="MEJ8280025.1"/>
    </source>
</evidence>
<dbReference type="EMBL" id="JBBJUP010000010">
    <property type="protein sequence ID" value="MEJ8280025.1"/>
    <property type="molecule type" value="Genomic_DNA"/>
</dbReference>
<gene>
    <name evidence="3" type="ORF">WJX68_13855</name>
</gene>
<evidence type="ECO:0000256" key="1">
    <source>
        <dbReference type="SAM" id="MobiDB-lite"/>
    </source>
</evidence>
<comment type="caution">
    <text evidence="3">The sequence shown here is derived from an EMBL/GenBank/DDBJ whole genome shotgun (WGS) entry which is preliminary data.</text>
</comment>
<feature type="transmembrane region" description="Helical" evidence="2">
    <location>
        <begin position="34"/>
        <end position="54"/>
    </location>
</feature>
<keyword evidence="2" id="KW-1133">Transmembrane helix</keyword>
<proteinExistence type="predicted"/>
<evidence type="ECO:0008006" key="5">
    <source>
        <dbReference type="Google" id="ProtNLM"/>
    </source>
</evidence>
<feature type="compositionally biased region" description="Basic and acidic residues" evidence="1">
    <location>
        <begin position="1"/>
        <end position="19"/>
    </location>
</feature>
<dbReference type="Proteomes" id="UP001364211">
    <property type="component" value="Unassembled WGS sequence"/>
</dbReference>
<keyword evidence="4" id="KW-1185">Reference proteome</keyword>
<accession>A0ABU8T9E8</accession>
<keyword evidence="2" id="KW-0472">Membrane</keyword>
<feature type="region of interest" description="Disordered" evidence="1">
    <location>
        <begin position="1"/>
        <end position="29"/>
    </location>
</feature>
<reference evidence="3 4" key="1">
    <citation type="submission" date="2024-03" db="EMBL/GenBank/DDBJ databases">
        <title>Draft genome sequence of Pseudonocardia sp. DW16-2.</title>
        <authorList>
            <person name="Duangmal K."/>
        </authorList>
    </citation>
    <scope>NUCLEOTIDE SEQUENCE [LARGE SCALE GENOMIC DNA]</scope>
    <source>
        <strain evidence="3 4">DW16-2</strain>
    </source>
</reference>
<evidence type="ECO:0000313" key="4">
    <source>
        <dbReference type="Proteomes" id="UP001364211"/>
    </source>
</evidence>
<keyword evidence="2" id="KW-0812">Transmembrane</keyword>
<evidence type="ECO:0000256" key="2">
    <source>
        <dbReference type="SAM" id="Phobius"/>
    </source>
</evidence>
<name>A0ABU8T9E8_9PSEU</name>
<protein>
    <recommendedName>
        <fullName evidence="5">DUF11 domain-containing protein</fullName>
    </recommendedName>
</protein>
<organism evidence="3 4">
    <name type="scientific">Pseudonocardia spirodelae</name>
    <dbReference type="NCBI Taxonomy" id="3133431"/>
    <lineage>
        <taxon>Bacteria</taxon>
        <taxon>Bacillati</taxon>
        <taxon>Actinomycetota</taxon>
        <taxon>Actinomycetes</taxon>
        <taxon>Pseudonocardiales</taxon>
        <taxon>Pseudonocardiaceae</taxon>
        <taxon>Pseudonocardia</taxon>
    </lineage>
</organism>
<dbReference type="RefSeq" id="WP_340290736.1">
    <property type="nucleotide sequence ID" value="NZ_JBBJUP010000010.1"/>
</dbReference>
<sequence>MGELDEQRAGDVSHDELARPSRAGRRATSHERRALLMSALALAAAVVGTAFSGAQTLVATQSLRDAQRLFDAAGPQLRVTSKILVWNDATPQDVSHLSTDTDPVVPVTDPGRESYLYVQLQNVGREPTTIVDIAYDVGLPRPWRASDLSPPGQTYNGCSITGIVGPGVEPPRPCSVALPHTLEPGTIYTVTLYLPVTASTLPTSCPEGVTTRIDAVGVAGSPVTHLARFRPR</sequence>